<feature type="chain" id="PRO_5023046869" description="Secreted protein" evidence="1">
    <location>
        <begin position="18"/>
        <end position="70"/>
    </location>
</feature>
<evidence type="ECO:0000313" key="2">
    <source>
        <dbReference type="EMBL" id="TFK96856.1"/>
    </source>
</evidence>
<dbReference type="EMBL" id="ML178854">
    <property type="protein sequence ID" value="TFK96856.1"/>
    <property type="molecule type" value="Genomic_DNA"/>
</dbReference>
<evidence type="ECO:0000256" key="1">
    <source>
        <dbReference type="SAM" id="SignalP"/>
    </source>
</evidence>
<evidence type="ECO:0008006" key="4">
    <source>
        <dbReference type="Google" id="ProtNLM"/>
    </source>
</evidence>
<protein>
    <recommendedName>
        <fullName evidence="4">Secreted protein</fullName>
    </recommendedName>
</protein>
<feature type="signal peptide" evidence="1">
    <location>
        <begin position="1"/>
        <end position="17"/>
    </location>
</feature>
<accession>A0A5C3Q5P5</accession>
<proteinExistence type="predicted"/>
<organism evidence="2 3">
    <name type="scientific">Pterulicium gracile</name>
    <dbReference type="NCBI Taxonomy" id="1884261"/>
    <lineage>
        <taxon>Eukaryota</taxon>
        <taxon>Fungi</taxon>
        <taxon>Dikarya</taxon>
        <taxon>Basidiomycota</taxon>
        <taxon>Agaricomycotina</taxon>
        <taxon>Agaricomycetes</taxon>
        <taxon>Agaricomycetidae</taxon>
        <taxon>Agaricales</taxon>
        <taxon>Pleurotineae</taxon>
        <taxon>Pterulaceae</taxon>
        <taxon>Pterulicium</taxon>
    </lineage>
</organism>
<reference evidence="2 3" key="1">
    <citation type="journal article" date="2019" name="Nat. Ecol. Evol.">
        <title>Megaphylogeny resolves global patterns of mushroom evolution.</title>
        <authorList>
            <person name="Varga T."/>
            <person name="Krizsan K."/>
            <person name="Foldi C."/>
            <person name="Dima B."/>
            <person name="Sanchez-Garcia M."/>
            <person name="Sanchez-Ramirez S."/>
            <person name="Szollosi G.J."/>
            <person name="Szarkandi J.G."/>
            <person name="Papp V."/>
            <person name="Albert L."/>
            <person name="Andreopoulos W."/>
            <person name="Angelini C."/>
            <person name="Antonin V."/>
            <person name="Barry K.W."/>
            <person name="Bougher N.L."/>
            <person name="Buchanan P."/>
            <person name="Buyck B."/>
            <person name="Bense V."/>
            <person name="Catcheside P."/>
            <person name="Chovatia M."/>
            <person name="Cooper J."/>
            <person name="Damon W."/>
            <person name="Desjardin D."/>
            <person name="Finy P."/>
            <person name="Geml J."/>
            <person name="Haridas S."/>
            <person name="Hughes K."/>
            <person name="Justo A."/>
            <person name="Karasinski D."/>
            <person name="Kautmanova I."/>
            <person name="Kiss B."/>
            <person name="Kocsube S."/>
            <person name="Kotiranta H."/>
            <person name="LaButti K.M."/>
            <person name="Lechner B.E."/>
            <person name="Liimatainen K."/>
            <person name="Lipzen A."/>
            <person name="Lukacs Z."/>
            <person name="Mihaltcheva S."/>
            <person name="Morgado L.N."/>
            <person name="Niskanen T."/>
            <person name="Noordeloos M.E."/>
            <person name="Ohm R.A."/>
            <person name="Ortiz-Santana B."/>
            <person name="Ovrebo C."/>
            <person name="Racz N."/>
            <person name="Riley R."/>
            <person name="Savchenko A."/>
            <person name="Shiryaev A."/>
            <person name="Soop K."/>
            <person name="Spirin V."/>
            <person name="Szebenyi C."/>
            <person name="Tomsovsky M."/>
            <person name="Tulloss R.E."/>
            <person name="Uehling J."/>
            <person name="Grigoriev I.V."/>
            <person name="Vagvolgyi C."/>
            <person name="Papp T."/>
            <person name="Martin F.M."/>
            <person name="Miettinen O."/>
            <person name="Hibbett D.S."/>
            <person name="Nagy L.G."/>
        </authorList>
    </citation>
    <scope>NUCLEOTIDE SEQUENCE [LARGE SCALE GENOMIC DNA]</scope>
    <source>
        <strain evidence="2 3">CBS 309.79</strain>
    </source>
</reference>
<keyword evidence="3" id="KW-1185">Reference proteome</keyword>
<name>A0A5C3Q5P5_9AGAR</name>
<dbReference type="Proteomes" id="UP000305067">
    <property type="component" value="Unassembled WGS sequence"/>
</dbReference>
<gene>
    <name evidence="2" type="ORF">BDV98DRAFT_575529</name>
</gene>
<dbReference type="AlphaFoldDB" id="A0A5C3Q5P5"/>
<evidence type="ECO:0000313" key="3">
    <source>
        <dbReference type="Proteomes" id="UP000305067"/>
    </source>
</evidence>
<keyword evidence="1" id="KW-0732">Signal</keyword>
<sequence>MLFVHCFCLLVLDSTNLFTRILTAGSQLRLSKIDSFDTDDFNKYSVNLSHSCWEAASRGCNYQTPAFSFA</sequence>